<dbReference type="Pfam" id="PF21010">
    <property type="entry name" value="HA2_C"/>
    <property type="match status" value="1"/>
</dbReference>
<dbReference type="GO" id="GO:0007283">
    <property type="term" value="P:spermatogenesis"/>
    <property type="evidence" value="ECO:0007669"/>
    <property type="project" value="UniProtKB-KW"/>
</dbReference>
<evidence type="ECO:0000313" key="23">
    <source>
        <dbReference type="EMBL" id="NXJ77961.1"/>
    </source>
</evidence>
<dbReference type="InterPro" id="IPR047384">
    <property type="entry name" value="Tudor_TDRD9"/>
</dbReference>
<evidence type="ECO:0000256" key="9">
    <source>
        <dbReference type="ARBA" id="ARBA00022801"/>
    </source>
</evidence>
<dbReference type="InterPro" id="IPR007502">
    <property type="entry name" value="Helicase-assoc_dom"/>
</dbReference>
<dbReference type="PROSITE" id="PS51192">
    <property type="entry name" value="HELICASE_ATP_BIND_1"/>
    <property type="match status" value="1"/>
</dbReference>
<dbReference type="InterPro" id="IPR014001">
    <property type="entry name" value="Helicase_ATP-bd"/>
</dbReference>
<reference evidence="23 24" key="1">
    <citation type="submission" date="2019-09" db="EMBL/GenBank/DDBJ databases">
        <title>Bird 10,000 Genomes (B10K) Project - Family phase.</title>
        <authorList>
            <person name="Zhang G."/>
        </authorList>
    </citation>
    <scope>NUCLEOTIDE SEQUENCE [LARGE SCALE GENOMIC DNA]</scope>
    <source>
        <strain evidence="23">B10K-DU-007-40</strain>
        <tissue evidence="23">Mixed tissue sample</tissue>
    </source>
</reference>
<accession>A0A7L0E4Z9</accession>
<evidence type="ECO:0000256" key="1">
    <source>
        <dbReference type="ARBA" id="ARBA00004123"/>
    </source>
</evidence>
<evidence type="ECO:0000256" key="2">
    <source>
        <dbReference type="ARBA" id="ARBA00004496"/>
    </source>
</evidence>
<feature type="non-terminal residue" evidence="23">
    <location>
        <position position="1"/>
    </location>
</feature>
<evidence type="ECO:0000256" key="16">
    <source>
        <dbReference type="ARBA" id="ARBA00047984"/>
    </source>
</evidence>
<dbReference type="SMART" id="SM00847">
    <property type="entry name" value="HA2"/>
    <property type="match status" value="1"/>
</dbReference>
<keyword evidence="7" id="KW-0547">Nucleotide-binding</keyword>
<evidence type="ECO:0000256" key="10">
    <source>
        <dbReference type="ARBA" id="ARBA00022806"/>
    </source>
</evidence>
<dbReference type="FunFam" id="2.40.50.90:FF:000016">
    <property type="entry name" value="Tudor domain containing 9"/>
    <property type="match status" value="1"/>
</dbReference>
<feature type="region of interest" description="Disordered" evidence="19">
    <location>
        <begin position="31"/>
        <end position="59"/>
    </location>
</feature>
<dbReference type="Gene3D" id="2.40.50.90">
    <property type="match status" value="1"/>
</dbReference>
<dbReference type="GO" id="GO:0051321">
    <property type="term" value="P:meiotic cell cycle"/>
    <property type="evidence" value="ECO:0007669"/>
    <property type="project" value="UniProtKB-KW"/>
</dbReference>
<comment type="caution">
    <text evidence="23">The sequence shown here is derived from an EMBL/GenBank/DDBJ whole genome shotgun (WGS) entry which is preliminary data.</text>
</comment>
<evidence type="ECO:0000256" key="7">
    <source>
        <dbReference type="ARBA" id="ARBA00022741"/>
    </source>
</evidence>
<evidence type="ECO:0000256" key="11">
    <source>
        <dbReference type="ARBA" id="ARBA00022840"/>
    </source>
</evidence>
<keyword evidence="15" id="KW-0469">Meiosis</keyword>
<keyword evidence="14" id="KW-0539">Nucleus</keyword>
<dbReference type="GO" id="GO:0005634">
    <property type="term" value="C:nucleus"/>
    <property type="evidence" value="ECO:0007669"/>
    <property type="project" value="UniProtKB-SubCell"/>
</dbReference>
<dbReference type="Gene3D" id="1.20.120.1080">
    <property type="match status" value="1"/>
</dbReference>
<dbReference type="Gene3D" id="2.30.30.140">
    <property type="match status" value="1"/>
</dbReference>
<evidence type="ECO:0000256" key="17">
    <source>
        <dbReference type="ARBA" id="ARBA00074173"/>
    </source>
</evidence>
<evidence type="ECO:0000259" key="20">
    <source>
        <dbReference type="PROSITE" id="PS50304"/>
    </source>
</evidence>
<dbReference type="GO" id="GO:0003724">
    <property type="term" value="F:RNA helicase activity"/>
    <property type="evidence" value="ECO:0007669"/>
    <property type="project" value="UniProtKB-EC"/>
</dbReference>
<dbReference type="PANTHER" id="PTHR18934">
    <property type="entry name" value="ATP-DEPENDENT RNA HELICASE"/>
    <property type="match status" value="1"/>
</dbReference>
<evidence type="ECO:0000256" key="14">
    <source>
        <dbReference type="ARBA" id="ARBA00023242"/>
    </source>
</evidence>
<dbReference type="Gene3D" id="3.40.50.300">
    <property type="entry name" value="P-loop containing nucleotide triphosphate hydrolases"/>
    <property type="match status" value="2"/>
</dbReference>
<dbReference type="InterPro" id="IPR001650">
    <property type="entry name" value="Helicase_C-like"/>
</dbReference>
<feature type="domain" description="Tudor" evidence="20">
    <location>
        <begin position="914"/>
        <end position="974"/>
    </location>
</feature>
<dbReference type="Proteomes" id="UP000550660">
    <property type="component" value="Unassembled WGS sequence"/>
</dbReference>
<feature type="domain" description="Helicase ATP-binding" evidence="21">
    <location>
        <begin position="119"/>
        <end position="285"/>
    </location>
</feature>
<dbReference type="Pfam" id="PF00271">
    <property type="entry name" value="Helicase_C"/>
    <property type="match status" value="1"/>
</dbReference>
<dbReference type="InterPro" id="IPR011545">
    <property type="entry name" value="DEAD/DEAH_box_helicase_dom"/>
</dbReference>
<keyword evidence="24" id="KW-1185">Reference proteome</keyword>
<evidence type="ECO:0000256" key="5">
    <source>
        <dbReference type="ARBA" id="ARBA00022473"/>
    </source>
</evidence>
<dbReference type="FunFam" id="3.40.50.300:FF:000946">
    <property type="entry name" value="putative ATP-dependent RNA helicase TDRD9"/>
    <property type="match status" value="1"/>
</dbReference>
<dbReference type="OrthoDB" id="66977at2759"/>
<organism evidence="23 24">
    <name type="scientific">Trogon melanurus</name>
    <name type="common">Black-tailed trogon</name>
    <dbReference type="NCBI Taxonomy" id="56311"/>
    <lineage>
        <taxon>Eukaryota</taxon>
        <taxon>Metazoa</taxon>
        <taxon>Chordata</taxon>
        <taxon>Craniata</taxon>
        <taxon>Vertebrata</taxon>
        <taxon>Euteleostomi</taxon>
        <taxon>Archelosauria</taxon>
        <taxon>Archosauria</taxon>
        <taxon>Dinosauria</taxon>
        <taxon>Saurischia</taxon>
        <taxon>Theropoda</taxon>
        <taxon>Coelurosauria</taxon>
        <taxon>Aves</taxon>
        <taxon>Neognathae</taxon>
        <taxon>Neoaves</taxon>
        <taxon>Telluraves</taxon>
        <taxon>Coraciimorphae</taxon>
        <taxon>Trogoniformes</taxon>
        <taxon>Trogonidae</taxon>
        <taxon>Trogon</taxon>
    </lineage>
</organism>
<dbReference type="CDD" id="cd18791">
    <property type="entry name" value="SF2_C_RHA"/>
    <property type="match status" value="1"/>
</dbReference>
<dbReference type="InterPro" id="IPR035437">
    <property type="entry name" value="SNase_OB-fold_sf"/>
</dbReference>
<keyword evidence="12" id="KW-0744">Spermatogenesis</keyword>
<dbReference type="Pfam" id="PF00270">
    <property type="entry name" value="DEAD"/>
    <property type="match status" value="1"/>
</dbReference>
<feature type="non-terminal residue" evidence="23">
    <location>
        <position position="1289"/>
    </location>
</feature>
<dbReference type="SMART" id="SM00333">
    <property type="entry name" value="TUDOR"/>
    <property type="match status" value="1"/>
</dbReference>
<dbReference type="SMART" id="SM00490">
    <property type="entry name" value="HELICc"/>
    <property type="match status" value="1"/>
</dbReference>
<evidence type="ECO:0000259" key="21">
    <source>
        <dbReference type="PROSITE" id="PS51192"/>
    </source>
</evidence>
<dbReference type="EC" id="3.6.4.13" evidence="4"/>
<evidence type="ECO:0000256" key="8">
    <source>
        <dbReference type="ARBA" id="ARBA00022782"/>
    </source>
</evidence>
<protein>
    <recommendedName>
        <fullName evidence="17">ATP-dependent RNA helicase TDRD9</fullName>
        <ecNumber evidence="4">3.6.4.13</ecNumber>
    </recommendedName>
    <alternativeName>
        <fullName evidence="18">Tudor domain-containing protein 9</fullName>
    </alternativeName>
</protein>
<dbReference type="SUPFAM" id="SSF63748">
    <property type="entry name" value="Tudor/PWWP/MBT"/>
    <property type="match status" value="1"/>
</dbReference>
<keyword evidence="11" id="KW-0067">ATP-binding</keyword>
<dbReference type="SUPFAM" id="SSF52540">
    <property type="entry name" value="P-loop containing nucleoside triphosphate hydrolases"/>
    <property type="match status" value="1"/>
</dbReference>
<evidence type="ECO:0000256" key="18">
    <source>
        <dbReference type="ARBA" id="ARBA00081664"/>
    </source>
</evidence>
<evidence type="ECO:0000256" key="13">
    <source>
        <dbReference type="ARBA" id="ARBA00023158"/>
    </source>
</evidence>
<dbReference type="InterPro" id="IPR002999">
    <property type="entry name" value="Tudor"/>
</dbReference>
<evidence type="ECO:0000256" key="19">
    <source>
        <dbReference type="SAM" id="MobiDB-lite"/>
    </source>
</evidence>
<dbReference type="FunFam" id="1.20.120.1080:FF:000081">
    <property type="entry name" value="Tudor domain containing 9"/>
    <property type="match status" value="1"/>
</dbReference>
<dbReference type="GO" id="GO:0005524">
    <property type="term" value="F:ATP binding"/>
    <property type="evidence" value="ECO:0007669"/>
    <property type="project" value="UniProtKB-KW"/>
</dbReference>
<evidence type="ECO:0000256" key="15">
    <source>
        <dbReference type="ARBA" id="ARBA00023254"/>
    </source>
</evidence>
<evidence type="ECO:0000256" key="6">
    <source>
        <dbReference type="ARBA" id="ARBA00022490"/>
    </source>
</evidence>
<comment type="similarity">
    <text evidence="3">Belongs to the DEAD box helicase family. DEAH subfamily.</text>
</comment>
<keyword evidence="8" id="KW-0221">Differentiation</keyword>
<dbReference type="PROSITE" id="PS50304">
    <property type="entry name" value="TUDOR"/>
    <property type="match status" value="1"/>
</dbReference>
<dbReference type="GO" id="GO:0005737">
    <property type="term" value="C:cytoplasm"/>
    <property type="evidence" value="ECO:0007669"/>
    <property type="project" value="UniProtKB-SubCell"/>
</dbReference>
<comment type="catalytic activity">
    <reaction evidence="16">
        <text>ATP + H2O = ADP + phosphate + H(+)</text>
        <dbReference type="Rhea" id="RHEA:13065"/>
        <dbReference type="ChEBI" id="CHEBI:15377"/>
        <dbReference type="ChEBI" id="CHEBI:15378"/>
        <dbReference type="ChEBI" id="CHEBI:30616"/>
        <dbReference type="ChEBI" id="CHEBI:43474"/>
        <dbReference type="ChEBI" id="CHEBI:456216"/>
        <dbReference type="EC" id="3.6.4.13"/>
    </reaction>
</comment>
<dbReference type="PANTHER" id="PTHR18934:SF113">
    <property type="entry name" value="ATP-DEPENDENT RNA HELICASE TDRD9"/>
    <property type="match status" value="1"/>
</dbReference>
<evidence type="ECO:0000256" key="3">
    <source>
        <dbReference type="ARBA" id="ARBA00008792"/>
    </source>
</evidence>
<name>A0A7L0E4Z9_TROML</name>
<dbReference type="GO" id="GO:0031047">
    <property type="term" value="P:regulatory ncRNA-mediated gene silencing"/>
    <property type="evidence" value="ECO:0007669"/>
    <property type="project" value="UniProtKB-KW"/>
</dbReference>
<keyword evidence="13" id="KW-0943">RNA-mediated gene silencing</keyword>
<dbReference type="InterPro" id="IPR027417">
    <property type="entry name" value="P-loop_NTPase"/>
</dbReference>
<feature type="domain" description="Helicase C-terminal" evidence="22">
    <location>
        <begin position="335"/>
        <end position="513"/>
    </location>
</feature>
<dbReference type="EMBL" id="VXAG01000261">
    <property type="protein sequence ID" value="NXJ77961.1"/>
    <property type="molecule type" value="Genomic_DNA"/>
</dbReference>
<proteinExistence type="inferred from homology"/>
<dbReference type="CDD" id="cd20431">
    <property type="entry name" value="Tudor_TDRD9"/>
    <property type="match status" value="1"/>
</dbReference>
<dbReference type="FunFam" id="3.40.50.300:FF:001113">
    <property type="entry name" value="ATP-dependent RNA helicase TDRD9"/>
    <property type="match status" value="1"/>
</dbReference>
<keyword evidence="5" id="KW-0217">Developmental protein</keyword>
<keyword evidence="10 23" id="KW-0347">Helicase</keyword>
<dbReference type="SMART" id="SM00487">
    <property type="entry name" value="DEXDc"/>
    <property type="match status" value="1"/>
</dbReference>
<dbReference type="Pfam" id="PF00567">
    <property type="entry name" value="TUDOR"/>
    <property type="match status" value="1"/>
</dbReference>
<gene>
    <name evidence="23" type="primary">Tdrd9</name>
    <name evidence="23" type="ORF">TROMEL_R00645</name>
</gene>
<evidence type="ECO:0000259" key="22">
    <source>
        <dbReference type="PROSITE" id="PS51194"/>
    </source>
</evidence>
<evidence type="ECO:0000313" key="24">
    <source>
        <dbReference type="Proteomes" id="UP000550660"/>
    </source>
</evidence>
<evidence type="ECO:0000256" key="4">
    <source>
        <dbReference type="ARBA" id="ARBA00012552"/>
    </source>
</evidence>
<dbReference type="GO" id="GO:0016787">
    <property type="term" value="F:hydrolase activity"/>
    <property type="evidence" value="ECO:0007669"/>
    <property type="project" value="UniProtKB-KW"/>
</dbReference>
<evidence type="ECO:0000256" key="12">
    <source>
        <dbReference type="ARBA" id="ARBA00022871"/>
    </source>
</evidence>
<dbReference type="GO" id="GO:0030154">
    <property type="term" value="P:cell differentiation"/>
    <property type="evidence" value="ECO:0007669"/>
    <property type="project" value="UniProtKB-KW"/>
</dbReference>
<keyword evidence="9" id="KW-0378">Hydrolase</keyword>
<dbReference type="PROSITE" id="PS51194">
    <property type="entry name" value="HELICASE_CTER"/>
    <property type="match status" value="1"/>
</dbReference>
<comment type="subcellular location">
    <subcellularLocation>
        <location evidence="2">Cytoplasm</location>
    </subcellularLocation>
    <subcellularLocation>
        <location evidence="1">Nucleus</location>
    </subcellularLocation>
</comment>
<dbReference type="GO" id="GO:0003723">
    <property type="term" value="F:RNA binding"/>
    <property type="evidence" value="ECO:0007669"/>
    <property type="project" value="TreeGrafter"/>
</dbReference>
<sequence>MLRRLTEEQIRDWFTIGKAVTAVEFLGTEAQAGALPGPPPHPLSPLAMRPPVAESDETEYDEKCKQTEAQELDVAENYQLVYKPDTSLSQCESRDLSSVPVTNDECVDMPIAKHREEIVSLIESNSVVIIQGATGSGKSTQIPQYILDHCIQRSIYCKIAVTQPRKIGASSIAKWISKERSWTLGGFVGYQVSLENISTKETRLLYMTTGILLQKVVCAKSLAEFTHIFIDEVHERTEEMDFLLLVVRKLLCTNSQSVKVILMSASINCKEFADYFAIPVHNSLNPACVFKVEGKPYAIEEYYLDDLKHTVPFKFPFQTIEEPMIVREMYEVAVSLIQSFDELEMKSNSLSITSERGSVLVFLPGLSEITYMHSCLSNVFKKRWQVYPLHSCVTLEEQSSVFLPAIPGYRKVILSTNIAESSVTVPDVQYVIDFCLARTFVCDEETNYQSLRLCWASKANCNQRKGRAGRVSKGYCYRLVYKEFWTDFIPEKSLPEILCCPLGTTVLKIKLLDMGGPKDLLATALTPPSVGDIERTIIQLKELGALATCVETEENPHDGKLTFLGRVLAKLPVDLHLGKLIVLGHIFGCLEECLIIAAALSLRNFFAVPFKQHVDGYRHKLLFAGNSKSDCIAIVNAFKTWQACRQKGELRHPKKELEWGRSNHIHIKKIREVSELFQNLKKRVGAFNMHVNTQPSPMDQEWAYKQRFILQVVIAGAFYPNYFTFGKCDEEIAVRHLAAKDPKTTVMVNNIPPYGYLYHEQLQSQFRQCGQVKSIAYDGSKAFVEFSRNLMEGFKILPAVYLSVKMSQLKIPLELNVHYPDDIERQLQDVVTANVKYLSVNVDYQKQTVEPVEISFGSSPWSKMIPNSLLSIKIAEIVEVGHFWGYRIDEKNRTVLQSLTAEINYRNLRDLRMSPYPALLCLAPFTSLENRGYYRARILYVCEDFAEVFFVDYGNRSKVPLKNLKEIPSCLREVPFQALEFKMCKMRPSARSLVCGEQWSYSASQRFASLVNGRTLLVKVYSVVHDVLHVDVFRHSRYEELMNIRDVLIKEGYAEPAGESYKSQQSHELLKELFLDQVTKEEQMPLSSREEEKHLLERLLNWSSHNKSPVLTHKETLYGPFSPYEVKFYGMTRVSQFRSVLMHKESINSVVLHDTPEDPFQQLLVAASVSANATGSSVILDETSLMPPIPGLLALLSMLFAPAIELRVDKSGKHFTGVLCGLGWNQTCGAPLFPENDMELAFDVHFGVEDISEINILRTAINKLLCQCAVSSGQERMTQLQEEIRQKLL</sequence>
<keyword evidence="6" id="KW-0963">Cytoplasm</keyword>